<gene>
    <name evidence="2" type="ORF">HELGO_WM8173</name>
</gene>
<evidence type="ECO:0000313" key="2">
    <source>
        <dbReference type="EMBL" id="CAA6818067.1"/>
    </source>
</evidence>
<dbReference type="InterPro" id="IPR011990">
    <property type="entry name" value="TPR-like_helical_dom_sf"/>
</dbReference>
<accession>A0A6S6TIP9</accession>
<dbReference type="Gene3D" id="1.25.40.10">
    <property type="entry name" value="Tetratricopeptide repeat domain"/>
    <property type="match status" value="1"/>
</dbReference>
<dbReference type="PROSITE" id="PS51257">
    <property type="entry name" value="PROKAR_LIPOPROTEIN"/>
    <property type="match status" value="1"/>
</dbReference>
<dbReference type="SUPFAM" id="SSF48452">
    <property type="entry name" value="TPR-like"/>
    <property type="match status" value="1"/>
</dbReference>
<name>A0A6S6TIP9_9BACT</name>
<feature type="repeat" description="TPR" evidence="1">
    <location>
        <begin position="246"/>
        <end position="279"/>
    </location>
</feature>
<sequence>MLMFTKLKVFILIGIFFMLTACSPKQYSFEIDAPPKYSSEYVFKSMSVKNFKSDKKQYLSNIERILKSGIAKEGYIKIVEQGEEAVLSGVLYIGTVHQENSSSSYDCEKKIDGKKVKSTCYGYTYQKKHLLKIDYSLTRIQDNSVIFGESISEEFEDSWYSSQSASKARMSAISDEEIINNSLQKIATKIIQAVSPHKEKVSRELQEGDSDSVKLGITYIENGRVEQALAIWDQCIGQAESTKSVAASYYNIGVIKESQSNYRDAFNLYSKANRLLPTEELYIKAMTRVETLNKQNSKVREWKSQ</sequence>
<reference evidence="2" key="1">
    <citation type="submission" date="2020-01" db="EMBL/GenBank/DDBJ databases">
        <authorList>
            <person name="Meier V. D."/>
            <person name="Meier V D."/>
        </authorList>
    </citation>
    <scope>NUCLEOTIDE SEQUENCE</scope>
    <source>
        <strain evidence="2">HLG_WM_MAG_04</strain>
    </source>
</reference>
<protein>
    <submittedName>
        <fullName evidence="2">Uncharacterized protein</fullName>
    </submittedName>
</protein>
<dbReference type="PROSITE" id="PS50005">
    <property type="entry name" value="TPR"/>
    <property type="match status" value="1"/>
</dbReference>
<keyword evidence="1" id="KW-0802">TPR repeat</keyword>
<dbReference type="AlphaFoldDB" id="A0A6S6TIP9"/>
<dbReference type="InterPro" id="IPR019734">
    <property type="entry name" value="TPR_rpt"/>
</dbReference>
<dbReference type="Pfam" id="PF19867">
    <property type="entry name" value="DUF6340"/>
    <property type="match status" value="1"/>
</dbReference>
<dbReference type="EMBL" id="CACVAX010000050">
    <property type="protein sequence ID" value="CAA6818067.1"/>
    <property type="molecule type" value="Genomic_DNA"/>
</dbReference>
<dbReference type="InterPro" id="IPR045921">
    <property type="entry name" value="DUF6340"/>
</dbReference>
<proteinExistence type="predicted"/>
<evidence type="ECO:0000256" key="1">
    <source>
        <dbReference type="PROSITE-ProRule" id="PRU00339"/>
    </source>
</evidence>
<organism evidence="2">
    <name type="scientific">uncultured Sulfurovum sp</name>
    <dbReference type="NCBI Taxonomy" id="269237"/>
    <lineage>
        <taxon>Bacteria</taxon>
        <taxon>Pseudomonadati</taxon>
        <taxon>Campylobacterota</taxon>
        <taxon>Epsilonproteobacteria</taxon>
        <taxon>Campylobacterales</taxon>
        <taxon>Sulfurovaceae</taxon>
        <taxon>Sulfurovum</taxon>
        <taxon>environmental samples</taxon>
    </lineage>
</organism>